<dbReference type="EMBL" id="WAGX01000004">
    <property type="protein sequence ID" value="KAB1440088.1"/>
    <property type="molecule type" value="Genomic_DNA"/>
</dbReference>
<organism evidence="1 2">
    <name type="scientific">Candidatus Galacturonatibacter soehngenii</name>
    <dbReference type="NCBI Taxonomy" id="2307010"/>
    <lineage>
        <taxon>Bacteria</taxon>
        <taxon>Bacillati</taxon>
        <taxon>Bacillota</taxon>
        <taxon>Clostridia</taxon>
        <taxon>Lachnospirales</taxon>
        <taxon>Lachnospiraceae</taxon>
        <taxon>Candidatus Galacturonatibacter</taxon>
    </lineage>
</organism>
<evidence type="ECO:0008006" key="3">
    <source>
        <dbReference type="Google" id="ProtNLM"/>
    </source>
</evidence>
<sequence length="206" mass="23470">MKKQKIIFLLVVLLTLLSGCKSRTEFTLGEWKENQYENSWINMRFEVPTDWKIATQEEINELVGVGAETLNVEGTSEEQLKAMAKLKAAYPFLVSNPSNTINVQLVFENLAMTIGGTKYTVSEYMNQLSDMLLQQEAFQYELLNQDTVELAGKQFEMIRLSAYGGAMHQEYYAHKMGKYMASIIISYASDAEDEKNDFINKISAIK</sequence>
<proteinExistence type="predicted"/>
<reference evidence="1 2" key="2">
    <citation type="submission" date="2020-02" db="EMBL/GenBank/DDBJ databases">
        <title>Candidatus Galacturonibacter soehngenii shows hetero-acetogenic catabolism of galacturonic acid but lacks a canonical carbon monoxide dehydrogenase/acetyl-CoA synthase complex.</title>
        <authorList>
            <person name="Diender M."/>
            <person name="Stouten G.R."/>
            <person name="Petersen J.F."/>
            <person name="Nielsen P.H."/>
            <person name="Dueholm M.S."/>
            <person name="Pronk J.T."/>
            <person name="Van Loosdrecht M.C.M."/>
        </authorList>
    </citation>
    <scope>NUCLEOTIDE SEQUENCE [LARGE SCALE GENOMIC DNA]</scope>
    <source>
        <strain evidence="1">GalUA</strain>
    </source>
</reference>
<dbReference type="RefSeq" id="WP_151143364.1">
    <property type="nucleotide sequence ID" value="NZ_WAGX01000004.1"/>
</dbReference>
<name>A0A7V7QNN2_9FIRM</name>
<dbReference type="OrthoDB" id="2048617at2"/>
<keyword evidence="2" id="KW-1185">Reference proteome</keyword>
<accession>A0A7V7QNN2</accession>
<dbReference type="PROSITE" id="PS51257">
    <property type="entry name" value="PROKAR_LIPOPROTEIN"/>
    <property type="match status" value="1"/>
</dbReference>
<evidence type="ECO:0000313" key="2">
    <source>
        <dbReference type="Proteomes" id="UP000461768"/>
    </source>
</evidence>
<reference evidence="1 2" key="1">
    <citation type="submission" date="2019-09" db="EMBL/GenBank/DDBJ databases">
        <authorList>
            <person name="Valk L.C."/>
        </authorList>
    </citation>
    <scope>NUCLEOTIDE SEQUENCE [LARGE SCALE GENOMIC DNA]</scope>
    <source>
        <strain evidence="1">GalUA</strain>
    </source>
</reference>
<protein>
    <recommendedName>
        <fullName evidence="3">DUF1795 domain-containing protein</fullName>
    </recommendedName>
</protein>
<gene>
    <name evidence="1" type="ORF">F7O84_06845</name>
</gene>
<comment type="caution">
    <text evidence="1">The sequence shown here is derived from an EMBL/GenBank/DDBJ whole genome shotgun (WGS) entry which is preliminary data.</text>
</comment>
<dbReference type="AlphaFoldDB" id="A0A7V7QNN2"/>
<dbReference type="Proteomes" id="UP000461768">
    <property type="component" value="Unassembled WGS sequence"/>
</dbReference>
<evidence type="ECO:0000313" key="1">
    <source>
        <dbReference type="EMBL" id="KAB1440088.1"/>
    </source>
</evidence>